<keyword evidence="3" id="KW-0804">Transcription</keyword>
<dbReference type="PROSITE" id="PS00041">
    <property type="entry name" value="HTH_ARAC_FAMILY_1"/>
    <property type="match status" value="1"/>
</dbReference>
<proteinExistence type="predicted"/>
<evidence type="ECO:0000256" key="2">
    <source>
        <dbReference type="ARBA" id="ARBA00023125"/>
    </source>
</evidence>
<dbReference type="Gene3D" id="1.10.10.60">
    <property type="entry name" value="Homeodomain-like"/>
    <property type="match status" value="2"/>
</dbReference>
<name>A0A4R5KGB0_9BACL</name>
<dbReference type="InterPro" id="IPR018062">
    <property type="entry name" value="HTH_AraC-typ_CS"/>
</dbReference>
<accession>A0A4R5KGB0</accession>
<evidence type="ECO:0000256" key="4">
    <source>
        <dbReference type="SAM" id="Phobius"/>
    </source>
</evidence>
<dbReference type="SUPFAM" id="SSF46689">
    <property type="entry name" value="Homeodomain-like"/>
    <property type="match status" value="2"/>
</dbReference>
<dbReference type="Gene3D" id="3.30.450.20">
    <property type="entry name" value="PAS domain"/>
    <property type="match status" value="1"/>
</dbReference>
<protein>
    <submittedName>
        <fullName evidence="6">AraC family transcriptional regulator</fullName>
    </submittedName>
</protein>
<evidence type="ECO:0000313" key="7">
    <source>
        <dbReference type="Proteomes" id="UP000295636"/>
    </source>
</evidence>
<dbReference type="InterPro" id="IPR009057">
    <property type="entry name" value="Homeodomain-like_sf"/>
</dbReference>
<evidence type="ECO:0000256" key="1">
    <source>
        <dbReference type="ARBA" id="ARBA00023015"/>
    </source>
</evidence>
<keyword evidence="2" id="KW-0238">DNA-binding</keyword>
<sequence length="784" mass="89247">MKNWGAWFRNSDNLWKQGRFYRRSLLFIMAITCLPALLIGIAVNRIGVSQMEKSIAVTRENQVRQSVVRADDTLSQLERNTTQWAFNPVFGMKLLNLPVHYDYEHIREIIKTLFLLKRSNPLVSEAYLYMDVTGTIYSEEGGAAALEDEAAKARMQSLLTRPNVTYWLPEFNLLPPDQSKLAPALIYRLPVENGQSAAALIVYLDKVKLEQLISEPSADENSGSFLITDEGEFVVTTDASGMTPQEEALKQAVLGSGRLSDTFPFRWQGEEYSVSYSTFNRLGKKWIYISAVSVSKMTAPVVFASRLIYAVSIGGLLVGLLMSVVASRKLYEPVRYLTGLFRINRMSAGSGGSDNEIELIEKEWNRLTSESESLRERVERQLPKLREGFLLQLVQGNFYSWTEEEIRRHMQQLGWDMDRFSAAILFIQLHGIAKLSGRFTEGDRQLISYATSNIIEEAARSKFSHAEVINFQDLTAALFILLPADQSVAQIKGELNGLAEQLTQVLGRFIRMGITVCIGRLTYEAKSAPLVLEEARQTVKHRSLSDSDQILDVEDYTANEPEAVQYPFALETELIQAVCAGQEEQAVQALSGFCRELKRHQATQSMFIQWMLQLLGNVQFGLLKAGRNPYKIGVSADLHVELAGISEPDDAESWFRQHIIGPYTREVQQLVESHDEQHKLMIRQMTDLLHASYHQDISLEWCADKFGINPFTLSRIFKQETGVNFIDYLTRIRLDKSKQLLAETDCRINEIAERVGYQPTYFNRIFKKCEGITPSRYRQLYEKY</sequence>
<dbReference type="AlphaFoldDB" id="A0A4R5KGB0"/>
<dbReference type="OrthoDB" id="1975037at2"/>
<keyword evidence="4" id="KW-1133">Transmembrane helix</keyword>
<dbReference type="PROSITE" id="PS01124">
    <property type="entry name" value="HTH_ARAC_FAMILY_2"/>
    <property type="match status" value="1"/>
</dbReference>
<comment type="caution">
    <text evidence="6">The sequence shown here is derived from an EMBL/GenBank/DDBJ whole genome shotgun (WGS) entry which is preliminary data.</text>
</comment>
<feature type="domain" description="HTH araC/xylS-type" evidence="5">
    <location>
        <begin position="683"/>
        <end position="780"/>
    </location>
</feature>
<dbReference type="SMART" id="SM00342">
    <property type="entry name" value="HTH_ARAC"/>
    <property type="match status" value="1"/>
</dbReference>
<organism evidence="6 7">
    <name type="scientific">Paenibacillus piri</name>
    <dbReference type="NCBI Taxonomy" id="2547395"/>
    <lineage>
        <taxon>Bacteria</taxon>
        <taxon>Bacillati</taxon>
        <taxon>Bacillota</taxon>
        <taxon>Bacilli</taxon>
        <taxon>Bacillales</taxon>
        <taxon>Paenibacillaceae</taxon>
        <taxon>Paenibacillus</taxon>
    </lineage>
</organism>
<keyword evidence="7" id="KW-1185">Reference proteome</keyword>
<evidence type="ECO:0000259" key="5">
    <source>
        <dbReference type="PROSITE" id="PS01124"/>
    </source>
</evidence>
<reference evidence="6 7" key="1">
    <citation type="submission" date="2019-03" db="EMBL/GenBank/DDBJ databases">
        <title>This is whole genome sequence of Paenibacillus sp MS74 strain.</title>
        <authorList>
            <person name="Trinh H.N."/>
        </authorList>
    </citation>
    <scope>NUCLEOTIDE SEQUENCE [LARGE SCALE GENOMIC DNA]</scope>
    <source>
        <strain evidence="6 7">MS74</strain>
    </source>
</reference>
<dbReference type="EMBL" id="SMRT01000014">
    <property type="protein sequence ID" value="TDF94052.1"/>
    <property type="molecule type" value="Genomic_DNA"/>
</dbReference>
<evidence type="ECO:0000313" key="6">
    <source>
        <dbReference type="EMBL" id="TDF94052.1"/>
    </source>
</evidence>
<feature type="transmembrane region" description="Helical" evidence="4">
    <location>
        <begin position="20"/>
        <end position="43"/>
    </location>
</feature>
<dbReference type="GO" id="GO:0043565">
    <property type="term" value="F:sequence-specific DNA binding"/>
    <property type="evidence" value="ECO:0007669"/>
    <property type="project" value="InterPro"/>
</dbReference>
<dbReference type="RefSeq" id="WP_133233114.1">
    <property type="nucleotide sequence ID" value="NZ_SMRT01000014.1"/>
</dbReference>
<dbReference type="InterPro" id="IPR018060">
    <property type="entry name" value="HTH_AraC"/>
</dbReference>
<evidence type="ECO:0000256" key="3">
    <source>
        <dbReference type="ARBA" id="ARBA00023163"/>
    </source>
</evidence>
<gene>
    <name evidence="6" type="ORF">E1757_24440</name>
</gene>
<dbReference type="PANTHER" id="PTHR43280:SF28">
    <property type="entry name" value="HTH-TYPE TRANSCRIPTIONAL ACTIVATOR RHAS"/>
    <property type="match status" value="1"/>
</dbReference>
<dbReference type="Proteomes" id="UP000295636">
    <property type="component" value="Unassembled WGS sequence"/>
</dbReference>
<dbReference type="PANTHER" id="PTHR43280">
    <property type="entry name" value="ARAC-FAMILY TRANSCRIPTIONAL REGULATOR"/>
    <property type="match status" value="1"/>
</dbReference>
<keyword evidence="4" id="KW-0812">Transmembrane</keyword>
<keyword evidence="4" id="KW-0472">Membrane</keyword>
<dbReference type="Pfam" id="PF12833">
    <property type="entry name" value="HTH_18"/>
    <property type="match status" value="1"/>
</dbReference>
<keyword evidence="1" id="KW-0805">Transcription regulation</keyword>
<dbReference type="GO" id="GO:0003700">
    <property type="term" value="F:DNA-binding transcription factor activity"/>
    <property type="evidence" value="ECO:0007669"/>
    <property type="project" value="InterPro"/>
</dbReference>